<evidence type="ECO:0000256" key="3">
    <source>
        <dbReference type="ARBA" id="ARBA00022679"/>
    </source>
</evidence>
<dbReference type="GO" id="GO:0009360">
    <property type="term" value="C:DNA polymerase III complex"/>
    <property type="evidence" value="ECO:0007669"/>
    <property type="project" value="UniProtKB-UniRule"/>
</dbReference>
<evidence type="ECO:0000256" key="2">
    <source>
        <dbReference type="ARBA" id="ARBA00017703"/>
    </source>
</evidence>
<evidence type="ECO:0000256" key="4">
    <source>
        <dbReference type="ARBA" id="ARBA00022695"/>
    </source>
</evidence>
<gene>
    <name evidence="12" type="ORF">SAMN06297229_0911</name>
</gene>
<dbReference type="PANTHER" id="PTHR34388">
    <property type="entry name" value="DNA POLYMERASE III SUBUNIT DELTA"/>
    <property type="match status" value="1"/>
</dbReference>
<keyword evidence="5" id="KW-0235">DNA replication</keyword>
<keyword evidence="13" id="KW-1185">Reference proteome</keyword>
<organism evidence="12 13">
    <name type="scientific">Pseudidiomarina planktonica</name>
    <dbReference type="NCBI Taxonomy" id="1323738"/>
    <lineage>
        <taxon>Bacteria</taxon>
        <taxon>Pseudomonadati</taxon>
        <taxon>Pseudomonadota</taxon>
        <taxon>Gammaproteobacteria</taxon>
        <taxon>Alteromonadales</taxon>
        <taxon>Idiomarinaceae</taxon>
        <taxon>Pseudidiomarina</taxon>
    </lineage>
</organism>
<dbReference type="EMBL" id="FXWH01000001">
    <property type="protein sequence ID" value="SMQ63787.1"/>
    <property type="molecule type" value="Genomic_DNA"/>
</dbReference>
<dbReference type="SUPFAM" id="SSF48019">
    <property type="entry name" value="post-AAA+ oligomerization domain-like"/>
    <property type="match status" value="1"/>
</dbReference>
<dbReference type="Gene3D" id="3.40.50.300">
    <property type="entry name" value="P-loop containing nucleotide triphosphate hydrolases"/>
    <property type="match status" value="1"/>
</dbReference>
<dbReference type="OrthoDB" id="9770982at2"/>
<proteinExistence type="inferred from homology"/>
<dbReference type="InterPro" id="IPR032780">
    <property type="entry name" value="DNA_pol3_delt_C"/>
</dbReference>
<keyword evidence="4" id="KW-0548">Nucleotidyltransferase</keyword>
<dbReference type="EC" id="2.7.7.7" evidence="1 9"/>
<evidence type="ECO:0000259" key="10">
    <source>
        <dbReference type="Pfam" id="PF06144"/>
    </source>
</evidence>
<dbReference type="InterPro" id="IPR010372">
    <property type="entry name" value="DNA_pol3_delta_N"/>
</dbReference>
<dbReference type="Gene3D" id="1.20.272.10">
    <property type="match status" value="1"/>
</dbReference>
<reference evidence="13" key="1">
    <citation type="submission" date="2017-04" db="EMBL/GenBank/DDBJ databases">
        <authorList>
            <person name="Varghese N."/>
            <person name="Submissions S."/>
        </authorList>
    </citation>
    <scope>NUCLEOTIDE SEQUENCE [LARGE SCALE GENOMIC DNA]</scope>
</reference>
<dbReference type="InterPro" id="IPR008921">
    <property type="entry name" value="DNA_pol3_clamp-load_cplx_C"/>
</dbReference>
<dbReference type="Proteomes" id="UP000194450">
    <property type="component" value="Unassembled WGS sequence"/>
</dbReference>
<dbReference type="AlphaFoldDB" id="A0A1Y6EMI9"/>
<dbReference type="Pfam" id="PF14840">
    <property type="entry name" value="DNA_pol3_delt_C"/>
    <property type="match status" value="1"/>
</dbReference>
<dbReference type="GO" id="GO:0003887">
    <property type="term" value="F:DNA-directed DNA polymerase activity"/>
    <property type="evidence" value="ECO:0007669"/>
    <property type="project" value="UniProtKB-UniRule"/>
</dbReference>
<comment type="similarity">
    <text evidence="7">Belongs to the DNA polymerase HolA subunit family.</text>
</comment>
<name>A0A1Y6EMI9_9GAMM</name>
<keyword evidence="6" id="KW-0239">DNA-directed DNA polymerase</keyword>
<dbReference type="InterPro" id="IPR027417">
    <property type="entry name" value="P-loop_NTPase"/>
</dbReference>
<evidence type="ECO:0000256" key="8">
    <source>
        <dbReference type="ARBA" id="ARBA00049244"/>
    </source>
</evidence>
<dbReference type="CDD" id="cd18138">
    <property type="entry name" value="HLD_clamp_pol_III_delta"/>
    <property type="match status" value="1"/>
</dbReference>
<evidence type="ECO:0000256" key="9">
    <source>
        <dbReference type="NCBIfam" id="TIGR01128"/>
    </source>
</evidence>
<evidence type="ECO:0000256" key="1">
    <source>
        <dbReference type="ARBA" id="ARBA00012417"/>
    </source>
</evidence>
<dbReference type="GO" id="GO:0003677">
    <property type="term" value="F:DNA binding"/>
    <property type="evidence" value="ECO:0007669"/>
    <property type="project" value="InterPro"/>
</dbReference>
<comment type="catalytic activity">
    <reaction evidence="8">
        <text>DNA(n) + a 2'-deoxyribonucleoside 5'-triphosphate = DNA(n+1) + diphosphate</text>
        <dbReference type="Rhea" id="RHEA:22508"/>
        <dbReference type="Rhea" id="RHEA-COMP:17339"/>
        <dbReference type="Rhea" id="RHEA-COMP:17340"/>
        <dbReference type="ChEBI" id="CHEBI:33019"/>
        <dbReference type="ChEBI" id="CHEBI:61560"/>
        <dbReference type="ChEBI" id="CHEBI:173112"/>
        <dbReference type="EC" id="2.7.7.7"/>
    </reaction>
</comment>
<dbReference type="PANTHER" id="PTHR34388:SF1">
    <property type="entry name" value="DNA POLYMERASE III SUBUNIT DELTA"/>
    <property type="match status" value="1"/>
</dbReference>
<evidence type="ECO:0000256" key="5">
    <source>
        <dbReference type="ARBA" id="ARBA00022705"/>
    </source>
</evidence>
<keyword evidence="3" id="KW-0808">Transferase</keyword>
<evidence type="ECO:0000259" key="11">
    <source>
        <dbReference type="Pfam" id="PF14840"/>
    </source>
</evidence>
<dbReference type="SUPFAM" id="SSF52540">
    <property type="entry name" value="P-loop containing nucleoside triphosphate hydrolases"/>
    <property type="match status" value="1"/>
</dbReference>
<feature type="domain" description="DNA polymerase III delta N-terminal" evidence="10">
    <location>
        <begin position="23"/>
        <end position="133"/>
    </location>
</feature>
<evidence type="ECO:0000256" key="7">
    <source>
        <dbReference type="ARBA" id="ARBA00034754"/>
    </source>
</evidence>
<evidence type="ECO:0000313" key="13">
    <source>
        <dbReference type="Proteomes" id="UP000194450"/>
    </source>
</evidence>
<dbReference type="NCBIfam" id="TIGR01128">
    <property type="entry name" value="holA"/>
    <property type="match status" value="1"/>
</dbReference>
<dbReference type="Gene3D" id="1.10.8.60">
    <property type="match status" value="1"/>
</dbReference>
<protein>
    <recommendedName>
        <fullName evidence="2 9">DNA polymerase III subunit delta</fullName>
        <ecNumber evidence="1 9">2.7.7.7</ecNumber>
    </recommendedName>
</protein>
<dbReference type="RefSeq" id="WP_086434051.1">
    <property type="nucleotide sequence ID" value="NZ_FXWH01000001.1"/>
</dbReference>
<evidence type="ECO:0000256" key="6">
    <source>
        <dbReference type="ARBA" id="ARBA00022932"/>
    </source>
</evidence>
<dbReference type="Pfam" id="PF06144">
    <property type="entry name" value="DNA_pol3_delta"/>
    <property type="match status" value="1"/>
</dbReference>
<dbReference type="InterPro" id="IPR005790">
    <property type="entry name" value="DNA_polIII_delta"/>
</dbReference>
<dbReference type="GO" id="GO:0006261">
    <property type="term" value="P:DNA-templated DNA replication"/>
    <property type="evidence" value="ECO:0007669"/>
    <property type="project" value="TreeGrafter"/>
</dbReference>
<accession>A0A1Y6EMI9</accession>
<sequence>MVINPDNLSQYLTQNGLPQVLRIFGDEPLLRDDCLQIIRRYAVDNGIDERQHLMQDSGFDWSSLAAGGQSMSLFSSSKLVELELPDGKPGREGADSLKRYAEAPPPDQHLILCGPKLKKEQLKAKWFTVFDKLGPLLQVSAPDRSRLPAFIHQRAKRHQLQLDDAAVQMLADWYEGNLLAMDQQLIKLALQNLPQPVTLELVQSHSEDSSRFQVFALQESLLQGNVEQALHRLQRLLSGDVEPAILLWVLQREFQHLWQLKQALQHQQDFGYAAQRLGIWQSQHGAYKAWLERLTTADLAVISDLLCRFELAFKRDSGEHLPTLAVHLVLALSAKHKLPRI</sequence>
<evidence type="ECO:0000313" key="12">
    <source>
        <dbReference type="EMBL" id="SMQ63787.1"/>
    </source>
</evidence>
<feature type="domain" description="DNA polymerase III subunit delta C-terminal" evidence="11">
    <location>
        <begin position="217"/>
        <end position="323"/>
    </location>
</feature>